<dbReference type="SMART" id="SM00796">
    <property type="entry name" value="AHS1"/>
    <property type="match status" value="1"/>
</dbReference>
<keyword evidence="6" id="KW-1185">Reference proteome</keyword>
<dbReference type="PANTHER" id="PTHR34698:SF2">
    <property type="entry name" value="5-OXOPROLINASE SUBUNIT B"/>
    <property type="match status" value="1"/>
</dbReference>
<evidence type="ECO:0000313" key="6">
    <source>
        <dbReference type="Proteomes" id="UP000679307"/>
    </source>
</evidence>
<organism evidence="5 6">
    <name type="scientific">Nocardioides aquaticus</name>
    <dbReference type="NCBI Taxonomy" id="160826"/>
    <lineage>
        <taxon>Bacteria</taxon>
        <taxon>Bacillati</taxon>
        <taxon>Actinomycetota</taxon>
        <taxon>Actinomycetes</taxon>
        <taxon>Propionibacteriales</taxon>
        <taxon>Nocardioidaceae</taxon>
        <taxon>Nocardioides</taxon>
    </lineage>
</organism>
<dbReference type="Proteomes" id="UP000679307">
    <property type="component" value="Chromosome"/>
</dbReference>
<dbReference type="SUPFAM" id="SSF50891">
    <property type="entry name" value="Cyclophilin-like"/>
    <property type="match status" value="1"/>
</dbReference>
<sequence length="219" mass="22903">MRVRAYGDRAVLVELATTQEAVDWAAGLETLLGSAAGAGGAEQLEQVVPAARSVLVVARDGVPVVEVRRLLDRVEPRPAAASDEGDVLEVPTVYDGEDLADVASLTGLTEEQVVAAHTGQTWRVAFAGFAPGFGYLLGEDDRLHVPRRDEPRTRVPEGSVGLAGAYSGVYPTASPGGWQLLGRTDLVLWDVDRDPPALLRPGVRVRFVDVGGAAGGGGA</sequence>
<protein>
    <recommendedName>
        <fullName evidence="4">Carboxyltransferase domain-containing protein</fullName>
    </recommendedName>
</protein>
<keyword evidence="3" id="KW-0067">ATP-binding</keyword>
<keyword evidence="2" id="KW-0378">Hydrolase</keyword>
<gene>
    <name evidence="5" type="primary">ybgJ</name>
    <name evidence="5" type="ORF">ENKNEFLB_01885</name>
</gene>
<evidence type="ECO:0000313" key="5">
    <source>
        <dbReference type="EMBL" id="QVT79503.1"/>
    </source>
</evidence>
<evidence type="ECO:0000259" key="4">
    <source>
        <dbReference type="SMART" id="SM00796"/>
    </source>
</evidence>
<dbReference type="RefSeq" id="WP_214058947.1">
    <property type="nucleotide sequence ID" value="NZ_BAAAHS010000293.1"/>
</dbReference>
<evidence type="ECO:0000256" key="2">
    <source>
        <dbReference type="ARBA" id="ARBA00022801"/>
    </source>
</evidence>
<feature type="domain" description="Carboxyltransferase" evidence="4">
    <location>
        <begin position="1"/>
        <end position="199"/>
    </location>
</feature>
<keyword evidence="1" id="KW-0547">Nucleotide-binding</keyword>
<dbReference type="Gene3D" id="2.40.100.10">
    <property type="entry name" value="Cyclophilin-like"/>
    <property type="match status" value="1"/>
</dbReference>
<dbReference type="InterPro" id="IPR003833">
    <property type="entry name" value="CT_C_D"/>
</dbReference>
<dbReference type="InterPro" id="IPR029000">
    <property type="entry name" value="Cyclophilin-like_dom_sf"/>
</dbReference>
<dbReference type="EMBL" id="CP075371">
    <property type="protein sequence ID" value="QVT79503.1"/>
    <property type="molecule type" value="Genomic_DNA"/>
</dbReference>
<dbReference type="Gene3D" id="3.30.1360.40">
    <property type="match status" value="1"/>
</dbReference>
<proteinExistence type="predicted"/>
<dbReference type="InterPro" id="IPR010016">
    <property type="entry name" value="PxpB"/>
</dbReference>
<name>A0ABX8ELL0_9ACTN</name>
<dbReference type="NCBIfam" id="TIGR00370">
    <property type="entry name" value="5-oxoprolinase subunit PxpB"/>
    <property type="match status" value="1"/>
</dbReference>
<reference evidence="5 6" key="1">
    <citation type="submission" date="2021-05" db="EMBL/GenBank/DDBJ databases">
        <title>Complete genome of Nocardioides aquaticus KCTC 9944T isolated from meromictic and hypersaline Ekho Lake, Antarctica.</title>
        <authorList>
            <person name="Hwang K."/>
            <person name="Kim K.M."/>
            <person name="Choe H."/>
        </authorList>
    </citation>
    <scope>NUCLEOTIDE SEQUENCE [LARGE SCALE GENOMIC DNA]</scope>
    <source>
        <strain evidence="5 6">KCTC 9944</strain>
    </source>
</reference>
<evidence type="ECO:0000256" key="1">
    <source>
        <dbReference type="ARBA" id="ARBA00022741"/>
    </source>
</evidence>
<evidence type="ECO:0000256" key="3">
    <source>
        <dbReference type="ARBA" id="ARBA00022840"/>
    </source>
</evidence>
<dbReference type="Pfam" id="PF02682">
    <property type="entry name" value="CT_C_D"/>
    <property type="match status" value="1"/>
</dbReference>
<accession>A0ABX8ELL0</accession>
<dbReference type="PANTHER" id="PTHR34698">
    <property type="entry name" value="5-OXOPROLINASE SUBUNIT B"/>
    <property type="match status" value="1"/>
</dbReference>